<dbReference type="EMBL" id="OKRB01000117">
    <property type="protein sequence ID" value="SPE27159.1"/>
    <property type="molecule type" value="Genomic_DNA"/>
</dbReference>
<dbReference type="AlphaFoldDB" id="A0A2N9LVA4"/>
<accession>A0A2N9LVA4</accession>
<protein>
    <recommendedName>
        <fullName evidence="3">HEPN domain-containing protein</fullName>
    </recommendedName>
</protein>
<proteinExistence type="predicted"/>
<dbReference type="Proteomes" id="UP000239735">
    <property type="component" value="Unassembled WGS sequence"/>
</dbReference>
<evidence type="ECO:0008006" key="3">
    <source>
        <dbReference type="Google" id="ProtNLM"/>
    </source>
</evidence>
<evidence type="ECO:0000313" key="1">
    <source>
        <dbReference type="EMBL" id="SPE27159.1"/>
    </source>
</evidence>
<sequence>MRLGVLDALLDEKRTPYLKGQVRFAGHCLDDAESACCHATKASDPMSWYTFAALSIHHATQIWETIQKLGNGDPSKLIEV</sequence>
<name>A0A2N9LVA4_9BACT</name>
<gene>
    <name evidence="1" type="ORF">SBA5_580038</name>
</gene>
<organism evidence="1 2">
    <name type="scientific">Candidatus Sulfuritelmatomonas gaucii</name>
    <dbReference type="NCBI Taxonomy" id="2043161"/>
    <lineage>
        <taxon>Bacteria</taxon>
        <taxon>Pseudomonadati</taxon>
        <taxon>Acidobacteriota</taxon>
        <taxon>Terriglobia</taxon>
        <taxon>Terriglobales</taxon>
        <taxon>Acidobacteriaceae</taxon>
        <taxon>Candidatus Sulfuritelmatomonas</taxon>
    </lineage>
</organism>
<reference evidence="2" key="1">
    <citation type="submission" date="2018-02" db="EMBL/GenBank/DDBJ databases">
        <authorList>
            <person name="Hausmann B."/>
        </authorList>
    </citation>
    <scope>NUCLEOTIDE SEQUENCE [LARGE SCALE GENOMIC DNA]</scope>
    <source>
        <strain evidence="2">Peat soil MAG SbA5</strain>
    </source>
</reference>
<evidence type="ECO:0000313" key="2">
    <source>
        <dbReference type="Proteomes" id="UP000239735"/>
    </source>
</evidence>